<dbReference type="AlphaFoldDB" id="A0A2I2FGT3"/>
<organism evidence="2 3">
    <name type="scientific">Aspergillus candidus</name>
    <dbReference type="NCBI Taxonomy" id="41067"/>
    <lineage>
        <taxon>Eukaryota</taxon>
        <taxon>Fungi</taxon>
        <taxon>Dikarya</taxon>
        <taxon>Ascomycota</taxon>
        <taxon>Pezizomycotina</taxon>
        <taxon>Eurotiomycetes</taxon>
        <taxon>Eurotiomycetidae</taxon>
        <taxon>Eurotiales</taxon>
        <taxon>Aspergillaceae</taxon>
        <taxon>Aspergillus</taxon>
        <taxon>Aspergillus subgen. Circumdati</taxon>
    </lineage>
</organism>
<dbReference type="Pfam" id="PF09792">
    <property type="entry name" value="But2"/>
    <property type="match status" value="1"/>
</dbReference>
<dbReference type="OrthoDB" id="4657524at2759"/>
<evidence type="ECO:0000313" key="3">
    <source>
        <dbReference type="Proteomes" id="UP000234585"/>
    </source>
</evidence>
<dbReference type="InterPro" id="IPR018620">
    <property type="entry name" value="Ubiquitin3-bd_protein_But2_C"/>
</dbReference>
<reference evidence="2 3" key="1">
    <citation type="submission" date="2017-12" db="EMBL/GenBank/DDBJ databases">
        <authorList>
            <consortium name="DOE Joint Genome Institute"/>
            <person name="Haridas S."/>
            <person name="Kjaerbolling I."/>
            <person name="Vesth T.C."/>
            <person name="Frisvad J.C."/>
            <person name="Nybo J.L."/>
            <person name="Theobald S."/>
            <person name="Kuo A."/>
            <person name="Bowyer P."/>
            <person name="Matsuda Y."/>
            <person name="Mondo S."/>
            <person name="Lyhne E.K."/>
            <person name="Kogle M.E."/>
            <person name="Clum A."/>
            <person name="Lipzen A."/>
            <person name="Salamov A."/>
            <person name="Ngan C.Y."/>
            <person name="Daum C."/>
            <person name="Chiniquy J."/>
            <person name="Barry K."/>
            <person name="LaButti K."/>
            <person name="Simmons B.A."/>
            <person name="Magnuson J.K."/>
            <person name="Mortensen U.H."/>
            <person name="Larsen T.O."/>
            <person name="Grigoriev I.V."/>
            <person name="Baker S.E."/>
            <person name="Andersen M.R."/>
            <person name="Nordberg H.P."/>
            <person name="Cantor M.N."/>
            <person name="Hua S.X."/>
        </authorList>
    </citation>
    <scope>NUCLEOTIDE SEQUENCE [LARGE SCALE GENOMIC DNA]</scope>
    <source>
        <strain evidence="2 3">CBS 102.13</strain>
    </source>
</reference>
<dbReference type="STRING" id="41067.A0A2I2FGT3"/>
<keyword evidence="3" id="KW-1185">Reference proteome</keyword>
<evidence type="ECO:0000259" key="1">
    <source>
        <dbReference type="Pfam" id="PF09792"/>
    </source>
</evidence>
<feature type="domain" description="Ubiquitin 3 binding protein But2 C-terminal" evidence="1">
    <location>
        <begin position="2"/>
        <end position="33"/>
    </location>
</feature>
<dbReference type="RefSeq" id="XP_024673853.1">
    <property type="nucleotide sequence ID" value="XM_024811884.1"/>
</dbReference>
<dbReference type="EMBL" id="KZ559127">
    <property type="protein sequence ID" value="PLB39841.1"/>
    <property type="molecule type" value="Genomic_DNA"/>
</dbReference>
<sequence length="61" mass="6630">MISSFSCPAGQAVSYEMKSGGSTDLEFFQDYNPAPYVPSLTIYTLDDALTYSSLGLYITVC</sequence>
<accession>A0A2I2FGT3</accession>
<dbReference type="Proteomes" id="UP000234585">
    <property type="component" value="Unassembled WGS sequence"/>
</dbReference>
<proteinExistence type="predicted"/>
<gene>
    <name evidence="2" type="ORF">BDW47DRAFT_102511</name>
</gene>
<evidence type="ECO:0000313" key="2">
    <source>
        <dbReference type="EMBL" id="PLB39841.1"/>
    </source>
</evidence>
<dbReference type="GeneID" id="36519044"/>
<protein>
    <recommendedName>
        <fullName evidence="1">Ubiquitin 3 binding protein But2 C-terminal domain-containing protein</fullName>
    </recommendedName>
</protein>
<name>A0A2I2FGT3_ASPCN</name>